<feature type="transmembrane region" description="Helical" evidence="1">
    <location>
        <begin position="145"/>
        <end position="163"/>
    </location>
</feature>
<keyword evidence="1" id="KW-0812">Transmembrane</keyword>
<feature type="transmembrane region" description="Helical" evidence="1">
    <location>
        <begin position="175"/>
        <end position="198"/>
    </location>
</feature>
<organism evidence="2 3">
    <name type="scientific">Antrihabitans stalactiti</name>
    <dbReference type="NCBI Taxonomy" id="2584121"/>
    <lineage>
        <taxon>Bacteria</taxon>
        <taxon>Bacillati</taxon>
        <taxon>Actinomycetota</taxon>
        <taxon>Actinomycetes</taxon>
        <taxon>Mycobacteriales</taxon>
        <taxon>Nocardiaceae</taxon>
        <taxon>Antrihabitans</taxon>
    </lineage>
</organism>
<feature type="transmembrane region" description="Helical" evidence="1">
    <location>
        <begin position="30"/>
        <end position="51"/>
    </location>
</feature>
<reference evidence="2 3" key="1">
    <citation type="submission" date="2019-05" db="EMBL/GenBank/DDBJ databases">
        <authorList>
            <person name="Lee S.D."/>
        </authorList>
    </citation>
    <scope>NUCLEOTIDE SEQUENCE [LARGE SCALE GENOMIC DNA]</scope>
    <source>
        <strain evidence="2 3">YC2-7</strain>
    </source>
</reference>
<evidence type="ECO:0000313" key="2">
    <source>
        <dbReference type="EMBL" id="NMN98950.1"/>
    </source>
</evidence>
<keyword evidence="1" id="KW-1133">Transmembrane helix</keyword>
<comment type="caution">
    <text evidence="2">The sequence shown here is derived from an EMBL/GenBank/DDBJ whole genome shotgun (WGS) entry which is preliminary data.</text>
</comment>
<proteinExistence type="predicted"/>
<reference evidence="2 3" key="2">
    <citation type="submission" date="2020-06" db="EMBL/GenBank/DDBJ databases">
        <title>Antribacter stalactiti gen. nov., sp. nov., a new member of the family Nacardiaceae isolated from a cave.</title>
        <authorList>
            <person name="Kim I.S."/>
        </authorList>
    </citation>
    <scope>NUCLEOTIDE SEQUENCE [LARGE SCALE GENOMIC DNA]</scope>
    <source>
        <strain evidence="2 3">YC2-7</strain>
    </source>
</reference>
<dbReference type="AlphaFoldDB" id="A0A848KRN8"/>
<gene>
    <name evidence="2" type="ORF">FGL95_28335</name>
</gene>
<sequence>MALPGSAAIESAALPPEYVATAPSRSRWPFVLIVVVGLGLILGPLVTGMFLRAVQGEAMLASFQPLTTSSSVERYRDDLAVLGDAQANVVALQNKGQANGEYRYVDTFVRDYPGIRADMTTMLDAIDDNRSDFERLTDLPPFGTLPWLLALPGAGLVWIGIVGARRAVGGRSTRVAEVGAGVLAAILIATPIALGLFAHASAAGPVLDGFKPILTHDEVRKVQGYFVTLVGAEGEIDSRFATDVRAAHPDADLRAIDTLHARWQPMTSEFANLIGTMNDNIENFDAVVALDNTTRPLGFAAFAQIGWFFVIPGLVVGAAVARSVVREGVRT</sequence>
<dbReference type="EMBL" id="VCQU01000013">
    <property type="protein sequence ID" value="NMN98950.1"/>
    <property type="molecule type" value="Genomic_DNA"/>
</dbReference>
<keyword evidence="1" id="KW-0472">Membrane</keyword>
<protein>
    <submittedName>
        <fullName evidence="2">Uncharacterized protein</fullName>
    </submittedName>
</protein>
<accession>A0A848KRN8</accession>
<evidence type="ECO:0000256" key="1">
    <source>
        <dbReference type="SAM" id="Phobius"/>
    </source>
</evidence>
<evidence type="ECO:0000313" key="3">
    <source>
        <dbReference type="Proteomes" id="UP000535543"/>
    </source>
</evidence>
<dbReference type="RefSeq" id="WP_169593751.1">
    <property type="nucleotide sequence ID" value="NZ_VCQU01000013.1"/>
</dbReference>
<feature type="transmembrane region" description="Helical" evidence="1">
    <location>
        <begin position="305"/>
        <end position="325"/>
    </location>
</feature>
<name>A0A848KRN8_9NOCA</name>
<keyword evidence="3" id="KW-1185">Reference proteome</keyword>
<dbReference type="Proteomes" id="UP000535543">
    <property type="component" value="Unassembled WGS sequence"/>
</dbReference>